<dbReference type="AlphaFoldDB" id="A0A6H5GAP8"/>
<keyword evidence="2" id="KW-1185">Reference proteome</keyword>
<protein>
    <submittedName>
        <fullName evidence="1">Uncharacterized protein</fullName>
    </submittedName>
</protein>
<evidence type="ECO:0000313" key="1">
    <source>
        <dbReference type="EMBL" id="CAB0000162.1"/>
    </source>
</evidence>
<feature type="non-terminal residue" evidence="1">
    <location>
        <position position="1"/>
    </location>
</feature>
<feature type="non-terminal residue" evidence="1">
    <location>
        <position position="70"/>
    </location>
</feature>
<sequence length="70" mass="8216">MNEVPTSLSLVPQYVRLYNRFSTNLGAFQAAADSQYFHRRRPHLRLIARGCRSVMFRDPHRTNRLSVARI</sequence>
<gene>
    <name evidence="1" type="ORF">NTEN_LOCUS6261</name>
</gene>
<dbReference type="Proteomes" id="UP000479000">
    <property type="component" value="Unassembled WGS sequence"/>
</dbReference>
<proteinExistence type="predicted"/>
<name>A0A6H5GAP8_9HEMI</name>
<organism evidence="1 2">
    <name type="scientific">Nesidiocoris tenuis</name>
    <dbReference type="NCBI Taxonomy" id="355587"/>
    <lineage>
        <taxon>Eukaryota</taxon>
        <taxon>Metazoa</taxon>
        <taxon>Ecdysozoa</taxon>
        <taxon>Arthropoda</taxon>
        <taxon>Hexapoda</taxon>
        <taxon>Insecta</taxon>
        <taxon>Pterygota</taxon>
        <taxon>Neoptera</taxon>
        <taxon>Paraneoptera</taxon>
        <taxon>Hemiptera</taxon>
        <taxon>Heteroptera</taxon>
        <taxon>Panheteroptera</taxon>
        <taxon>Cimicomorpha</taxon>
        <taxon>Miridae</taxon>
        <taxon>Dicyphina</taxon>
        <taxon>Nesidiocoris</taxon>
    </lineage>
</organism>
<evidence type="ECO:0000313" key="2">
    <source>
        <dbReference type="Proteomes" id="UP000479000"/>
    </source>
</evidence>
<accession>A0A6H5GAP8</accession>
<reference evidence="1 2" key="1">
    <citation type="submission" date="2020-02" db="EMBL/GenBank/DDBJ databases">
        <authorList>
            <person name="Ferguson B K."/>
        </authorList>
    </citation>
    <scope>NUCLEOTIDE SEQUENCE [LARGE SCALE GENOMIC DNA]</scope>
</reference>
<dbReference type="EMBL" id="CADCXU010009202">
    <property type="protein sequence ID" value="CAB0000162.1"/>
    <property type="molecule type" value="Genomic_DNA"/>
</dbReference>